<sequence length="171" mass="18594">MTARTGVLNQMAYVVPDIEKAIDFWTQVMGVGPFFVFPELNATRGDYRGEDYIYKFGAAIAYSGETNIELIEPRGPSIFDDFLKAGGTGVHHTCRFVDDMATAQAEIEAVGATRLQGASFGPGSEVAYFDMTGDETMILELAQLPPESAGLFDAVKQAGNDWDGKTRTISF</sequence>
<accession>A0A916Z949</accession>
<gene>
    <name evidence="3" type="ORF">GCM10010990_33130</name>
</gene>
<dbReference type="InterPro" id="IPR051785">
    <property type="entry name" value="MMCE/EMCE_epimerase"/>
</dbReference>
<dbReference type="GO" id="GO:0046872">
    <property type="term" value="F:metal ion binding"/>
    <property type="evidence" value="ECO:0007669"/>
    <property type="project" value="UniProtKB-KW"/>
</dbReference>
<reference evidence="3" key="2">
    <citation type="submission" date="2020-09" db="EMBL/GenBank/DDBJ databases">
        <authorList>
            <person name="Sun Q."/>
            <person name="Zhou Y."/>
        </authorList>
    </citation>
    <scope>NUCLEOTIDE SEQUENCE</scope>
    <source>
        <strain evidence="3">CGMCC 1.15360</strain>
    </source>
</reference>
<dbReference type="GO" id="GO:0046491">
    <property type="term" value="P:L-methylmalonyl-CoA metabolic process"/>
    <property type="evidence" value="ECO:0007669"/>
    <property type="project" value="TreeGrafter"/>
</dbReference>
<dbReference type="Proteomes" id="UP000612349">
    <property type="component" value="Unassembled WGS sequence"/>
</dbReference>
<evidence type="ECO:0000313" key="4">
    <source>
        <dbReference type="Proteomes" id="UP000612349"/>
    </source>
</evidence>
<keyword evidence="4" id="KW-1185">Reference proteome</keyword>
<dbReference type="Pfam" id="PF13669">
    <property type="entry name" value="Glyoxalase_4"/>
    <property type="match status" value="1"/>
</dbReference>
<organism evidence="3 4">
    <name type="scientific">Croceicoccus mobilis</name>
    <dbReference type="NCBI Taxonomy" id="1703339"/>
    <lineage>
        <taxon>Bacteria</taxon>
        <taxon>Pseudomonadati</taxon>
        <taxon>Pseudomonadota</taxon>
        <taxon>Alphaproteobacteria</taxon>
        <taxon>Sphingomonadales</taxon>
        <taxon>Erythrobacteraceae</taxon>
        <taxon>Croceicoccus</taxon>
    </lineage>
</organism>
<comment type="caution">
    <text evidence="3">The sequence shown here is derived from an EMBL/GenBank/DDBJ whole genome shotgun (WGS) entry which is preliminary data.</text>
</comment>
<dbReference type="RefSeq" id="WP_066770975.1">
    <property type="nucleotide sequence ID" value="NZ_BMIP01000009.1"/>
</dbReference>
<dbReference type="InterPro" id="IPR037523">
    <property type="entry name" value="VOC_core"/>
</dbReference>
<proteinExistence type="predicted"/>
<protein>
    <submittedName>
        <fullName evidence="3">Glyoxalase</fullName>
    </submittedName>
</protein>
<evidence type="ECO:0000256" key="1">
    <source>
        <dbReference type="ARBA" id="ARBA00022723"/>
    </source>
</evidence>
<evidence type="ECO:0000259" key="2">
    <source>
        <dbReference type="PROSITE" id="PS51819"/>
    </source>
</evidence>
<dbReference type="EMBL" id="BMIP01000009">
    <property type="protein sequence ID" value="GGD80617.1"/>
    <property type="molecule type" value="Genomic_DNA"/>
</dbReference>
<dbReference type="PROSITE" id="PS51819">
    <property type="entry name" value="VOC"/>
    <property type="match status" value="1"/>
</dbReference>
<name>A0A916Z949_9SPHN</name>
<reference evidence="3" key="1">
    <citation type="journal article" date="2014" name="Int. J. Syst. Evol. Microbiol.">
        <title>Complete genome sequence of Corynebacterium casei LMG S-19264T (=DSM 44701T), isolated from a smear-ripened cheese.</title>
        <authorList>
            <consortium name="US DOE Joint Genome Institute (JGI-PGF)"/>
            <person name="Walter F."/>
            <person name="Albersmeier A."/>
            <person name="Kalinowski J."/>
            <person name="Ruckert C."/>
        </authorList>
    </citation>
    <scope>NUCLEOTIDE SEQUENCE</scope>
    <source>
        <strain evidence="3">CGMCC 1.15360</strain>
    </source>
</reference>
<dbReference type="PANTHER" id="PTHR43048">
    <property type="entry name" value="METHYLMALONYL-COA EPIMERASE"/>
    <property type="match status" value="1"/>
</dbReference>
<keyword evidence="1" id="KW-0479">Metal-binding</keyword>
<feature type="domain" description="VOC" evidence="2">
    <location>
        <begin position="7"/>
        <end position="144"/>
    </location>
</feature>
<dbReference type="InterPro" id="IPR029068">
    <property type="entry name" value="Glyas_Bleomycin-R_OHBP_Dase"/>
</dbReference>
<dbReference type="AlphaFoldDB" id="A0A916Z949"/>
<evidence type="ECO:0000313" key="3">
    <source>
        <dbReference type="EMBL" id="GGD80617.1"/>
    </source>
</evidence>
<dbReference type="PANTHER" id="PTHR43048:SF3">
    <property type="entry name" value="METHYLMALONYL-COA EPIMERASE, MITOCHONDRIAL"/>
    <property type="match status" value="1"/>
</dbReference>
<dbReference type="Gene3D" id="3.10.180.10">
    <property type="entry name" value="2,3-Dihydroxybiphenyl 1,2-Dioxygenase, domain 1"/>
    <property type="match status" value="1"/>
</dbReference>
<dbReference type="GO" id="GO:0004493">
    <property type="term" value="F:methylmalonyl-CoA epimerase activity"/>
    <property type="evidence" value="ECO:0007669"/>
    <property type="project" value="TreeGrafter"/>
</dbReference>
<dbReference type="SUPFAM" id="SSF54593">
    <property type="entry name" value="Glyoxalase/Bleomycin resistance protein/Dihydroxybiphenyl dioxygenase"/>
    <property type="match status" value="1"/>
</dbReference>